<dbReference type="SUPFAM" id="SSF101874">
    <property type="entry name" value="YceI-like"/>
    <property type="match status" value="1"/>
</dbReference>
<sequence>MLSTIFTSLVLLVSNPSADDTKAVYKVSTVESKVVWTGEKLAGTHTGTINLSQGDLQFDGDKLTGGSFTIDMNSIVDTDLEGEYKGKLEGHLKSDDFFGVATYPTATFKITSVKSTGKNKYDVSGDITIKGTTEKITFPAELVVNGSKVTATSKITVDRSKFNVKYGSKSFFAEIGDKVIYDEFVLDVTLVAAK</sequence>
<evidence type="ECO:0000313" key="3">
    <source>
        <dbReference type="Proteomes" id="UP001302349"/>
    </source>
</evidence>
<dbReference type="InterPro" id="IPR007372">
    <property type="entry name" value="Lipid/polyisoprenoid-bd_YceI"/>
</dbReference>
<accession>A0ABZ0ISP6</accession>
<dbReference type="RefSeq" id="WP_317490287.1">
    <property type="nucleotide sequence ID" value="NZ_CP136051.1"/>
</dbReference>
<proteinExistence type="predicted"/>
<dbReference type="InterPro" id="IPR036761">
    <property type="entry name" value="TTHA0802/YceI-like_sf"/>
</dbReference>
<evidence type="ECO:0000313" key="2">
    <source>
        <dbReference type="EMBL" id="WOK07616.1"/>
    </source>
</evidence>
<organism evidence="2 3">
    <name type="scientific">Imperialibacter roseus</name>
    <dbReference type="NCBI Taxonomy" id="1324217"/>
    <lineage>
        <taxon>Bacteria</taxon>
        <taxon>Pseudomonadati</taxon>
        <taxon>Bacteroidota</taxon>
        <taxon>Cytophagia</taxon>
        <taxon>Cytophagales</taxon>
        <taxon>Flammeovirgaceae</taxon>
        <taxon>Imperialibacter</taxon>
    </lineage>
</organism>
<dbReference type="Pfam" id="PF04264">
    <property type="entry name" value="YceI"/>
    <property type="match status" value="1"/>
</dbReference>
<dbReference type="Proteomes" id="UP001302349">
    <property type="component" value="Chromosome"/>
</dbReference>
<reference evidence="2 3" key="1">
    <citation type="journal article" date="2023" name="Microbiol. Resour. Announc.">
        <title>Complete Genome Sequence of Imperialibacter roseus strain P4T.</title>
        <authorList>
            <person name="Tizabi D.R."/>
            <person name="Bachvaroff T."/>
            <person name="Hill R.T."/>
        </authorList>
    </citation>
    <scope>NUCLEOTIDE SEQUENCE [LARGE SCALE GENOMIC DNA]</scope>
    <source>
        <strain evidence="2 3">P4T</strain>
    </source>
</reference>
<gene>
    <name evidence="2" type="ORF">RT717_03135</name>
</gene>
<name>A0ABZ0ISP6_9BACT</name>
<dbReference type="Gene3D" id="2.40.128.110">
    <property type="entry name" value="Lipid/polyisoprenoid-binding, YceI-like"/>
    <property type="match status" value="1"/>
</dbReference>
<dbReference type="PANTHER" id="PTHR34406">
    <property type="entry name" value="PROTEIN YCEI"/>
    <property type="match status" value="1"/>
</dbReference>
<dbReference type="PANTHER" id="PTHR34406:SF1">
    <property type="entry name" value="PROTEIN YCEI"/>
    <property type="match status" value="1"/>
</dbReference>
<feature type="domain" description="Lipid/polyisoprenoid-binding YceI-like" evidence="1">
    <location>
        <begin position="24"/>
        <end position="193"/>
    </location>
</feature>
<dbReference type="SMART" id="SM00867">
    <property type="entry name" value="YceI"/>
    <property type="match status" value="1"/>
</dbReference>
<dbReference type="EMBL" id="CP136051">
    <property type="protein sequence ID" value="WOK07616.1"/>
    <property type="molecule type" value="Genomic_DNA"/>
</dbReference>
<evidence type="ECO:0000259" key="1">
    <source>
        <dbReference type="SMART" id="SM00867"/>
    </source>
</evidence>
<keyword evidence="3" id="KW-1185">Reference proteome</keyword>
<protein>
    <submittedName>
        <fullName evidence="2">YceI family protein</fullName>
    </submittedName>
</protein>